<dbReference type="Proteomes" id="UP000269396">
    <property type="component" value="Unassembled WGS sequence"/>
</dbReference>
<reference evidence="1 2" key="1">
    <citation type="submission" date="2018-11" db="EMBL/GenBank/DDBJ databases">
        <authorList>
            <consortium name="Pathogen Informatics"/>
        </authorList>
    </citation>
    <scope>NUCLEOTIDE SEQUENCE [LARGE SCALE GENOMIC DNA]</scope>
    <source>
        <strain>Denwood</strain>
        <strain evidence="2">Zambia</strain>
    </source>
</reference>
<sequence>MSLFRTLSIWNTINTGRLEMAGEMMNCMSVELNPSCLFRDCPNHNSFEACRGGATSNPKCIWCEIANTCITRSNKDDHDFKENGCRNKSSIVEVSSEPTTVATTETDLGNELKGTSGSTESHLIITTDTKPVATTETDLGNELKETNPSTESHLIITTDTKPVATTETDLGNELKETNPSTESHLVNI</sequence>
<evidence type="ECO:0000313" key="2">
    <source>
        <dbReference type="Proteomes" id="UP000269396"/>
    </source>
</evidence>
<dbReference type="EMBL" id="UZAL01039936">
    <property type="protein sequence ID" value="VDP76254.1"/>
    <property type="molecule type" value="Genomic_DNA"/>
</dbReference>
<name>A0A183PUV3_9TREM</name>
<proteinExistence type="predicted"/>
<protein>
    <submittedName>
        <fullName evidence="1">Uncharacterized protein</fullName>
    </submittedName>
</protein>
<gene>
    <name evidence="1" type="ORF">SMTD_LOCUS18139</name>
</gene>
<accession>A0A183PUV3</accession>
<keyword evidence="2" id="KW-1185">Reference proteome</keyword>
<evidence type="ECO:0000313" key="1">
    <source>
        <dbReference type="EMBL" id="VDP76254.1"/>
    </source>
</evidence>
<organism evidence="1 2">
    <name type="scientific">Schistosoma mattheei</name>
    <dbReference type="NCBI Taxonomy" id="31246"/>
    <lineage>
        <taxon>Eukaryota</taxon>
        <taxon>Metazoa</taxon>
        <taxon>Spiralia</taxon>
        <taxon>Lophotrochozoa</taxon>
        <taxon>Platyhelminthes</taxon>
        <taxon>Trematoda</taxon>
        <taxon>Digenea</taxon>
        <taxon>Strigeidida</taxon>
        <taxon>Schistosomatoidea</taxon>
        <taxon>Schistosomatidae</taxon>
        <taxon>Schistosoma</taxon>
    </lineage>
</organism>
<dbReference type="AlphaFoldDB" id="A0A183PUV3"/>